<dbReference type="GO" id="GO:0055085">
    <property type="term" value="P:transmembrane transport"/>
    <property type="evidence" value="ECO:0007669"/>
    <property type="project" value="InterPro"/>
</dbReference>
<comment type="subcellular location">
    <subcellularLocation>
        <location evidence="1">Cell membrane</location>
        <topology evidence="1">Multi-pass membrane protein</topology>
    </subcellularLocation>
</comment>
<keyword evidence="3" id="KW-0813">Transport</keyword>
<evidence type="ECO:0000313" key="10">
    <source>
        <dbReference type="EMBL" id="SVA73317.1"/>
    </source>
</evidence>
<proteinExistence type="inferred from homology"/>
<feature type="transmembrane region" description="Helical" evidence="8">
    <location>
        <begin position="99"/>
        <end position="122"/>
    </location>
</feature>
<evidence type="ECO:0000256" key="6">
    <source>
        <dbReference type="ARBA" id="ARBA00022989"/>
    </source>
</evidence>
<dbReference type="GO" id="GO:0005886">
    <property type="term" value="C:plasma membrane"/>
    <property type="evidence" value="ECO:0007669"/>
    <property type="project" value="UniProtKB-SubCell"/>
</dbReference>
<dbReference type="InterPro" id="IPR051789">
    <property type="entry name" value="Bact_Polyamine_Transport"/>
</dbReference>
<dbReference type="CDD" id="cd06261">
    <property type="entry name" value="TM_PBP2"/>
    <property type="match status" value="1"/>
</dbReference>
<feature type="transmembrane region" description="Helical" evidence="8">
    <location>
        <begin position="12"/>
        <end position="31"/>
    </location>
</feature>
<dbReference type="InterPro" id="IPR000515">
    <property type="entry name" value="MetI-like"/>
</dbReference>
<keyword evidence="5 8" id="KW-0812">Transmembrane</keyword>
<comment type="similarity">
    <text evidence="2">Belongs to the binding-protein-dependent transport system permease family. CysTW subfamily.</text>
</comment>
<evidence type="ECO:0000256" key="7">
    <source>
        <dbReference type="ARBA" id="ARBA00023136"/>
    </source>
</evidence>
<dbReference type="EMBL" id="UINC01017628">
    <property type="protein sequence ID" value="SVA73317.1"/>
    <property type="molecule type" value="Genomic_DNA"/>
</dbReference>
<keyword evidence="4" id="KW-1003">Cell membrane</keyword>
<feature type="transmembrane region" description="Helical" evidence="8">
    <location>
        <begin position="228"/>
        <end position="250"/>
    </location>
</feature>
<sequence length="269" mass="29928">MKLAARILGTYAVIYVAYLYLPVLFLPLFSFNDSIYISFPLRGWTLKWYQIMLANEALHRALMNSLKVGITTALISTILGILGARAVTRYRLPGQKPVVGVIMLPLVVPEIILAMALLILILRLGGSLGLVSIAAGHILVCVPFAMVVLMSRFEGFDRSLEEASHDLGENAWWTFWRVTFPNMLPGIVASLLLTFTISFDEFIMAFFLGSTDPTLPVFMWNQLRFPKLLPGVLALGACILIASVFIVVLAEWFRRRNTSDTQTGDMIIG</sequence>
<dbReference type="InterPro" id="IPR035906">
    <property type="entry name" value="MetI-like_sf"/>
</dbReference>
<organism evidence="10">
    <name type="scientific">marine metagenome</name>
    <dbReference type="NCBI Taxonomy" id="408172"/>
    <lineage>
        <taxon>unclassified sequences</taxon>
        <taxon>metagenomes</taxon>
        <taxon>ecological metagenomes</taxon>
    </lineage>
</organism>
<dbReference type="SUPFAM" id="SSF161098">
    <property type="entry name" value="MetI-like"/>
    <property type="match status" value="1"/>
</dbReference>
<protein>
    <recommendedName>
        <fullName evidence="9">ABC transmembrane type-1 domain-containing protein</fullName>
    </recommendedName>
</protein>
<evidence type="ECO:0000259" key="9">
    <source>
        <dbReference type="PROSITE" id="PS50928"/>
    </source>
</evidence>
<evidence type="ECO:0000256" key="2">
    <source>
        <dbReference type="ARBA" id="ARBA00007069"/>
    </source>
</evidence>
<keyword evidence="7 8" id="KW-0472">Membrane</keyword>
<name>A0A381YA70_9ZZZZ</name>
<evidence type="ECO:0000256" key="1">
    <source>
        <dbReference type="ARBA" id="ARBA00004651"/>
    </source>
</evidence>
<accession>A0A381YA70</accession>
<feature type="transmembrane region" description="Helical" evidence="8">
    <location>
        <begin position="187"/>
        <end position="208"/>
    </location>
</feature>
<dbReference type="Gene3D" id="1.10.3720.10">
    <property type="entry name" value="MetI-like"/>
    <property type="match status" value="1"/>
</dbReference>
<dbReference type="PANTHER" id="PTHR43848">
    <property type="entry name" value="PUTRESCINE TRANSPORT SYSTEM PERMEASE PROTEIN POTI"/>
    <property type="match status" value="1"/>
</dbReference>
<feature type="transmembrane region" description="Helical" evidence="8">
    <location>
        <begin position="128"/>
        <end position="149"/>
    </location>
</feature>
<evidence type="ECO:0000256" key="4">
    <source>
        <dbReference type="ARBA" id="ARBA00022475"/>
    </source>
</evidence>
<evidence type="ECO:0000256" key="8">
    <source>
        <dbReference type="SAM" id="Phobius"/>
    </source>
</evidence>
<reference evidence="10" key="1">
    <citation type="submission" date="2018-05" db="EMBL/GenBank/DDBJ databases">
        <authorList>
            <person name="Lanie J.A."/>
            <person name="Ng W.-L."/>
            <person name="Kazmierczak K.M."/>
            <person name="Andrzejewski T.M."/>
            <person name="Davidsen T.M."/>
            <person name="Wayne K.J."/>
            <person name="Tettelin H."/>
            <person name="Glass J.I."/>
            <person name="Rusch D."/>
            <person name="Podicherti R."/>
            <person name="Tsui H.-C.T."/>
            <person name="Winkler M.E."/>
        </authorList>
    </citation>
    <scope>NUCLEOTIDE SEQUENCE</scope>
</reference>
<dbReference type="PROSITE" id="PS50928">
    <property type="entry name" value="ABC_TM1"/>
    <property type="match status" value="1"/>
</dbReference>
<evidence type="ECO:0000256" key="5">
    <source>
        <dbReference type="ARBA" id="ARBA00022692"/>
    </source>
</evidence>
<feature type="transmembrane region" description="Helical" evidence="8">
    <location>
        <begin position="68"/>
        <end position="87"/>
    </location>
</feature>
<dbReference type="PANTHER" id="PTHR43848:SF2">
    <property type="entry name" value="PUTRESCINE TRANSPORT SYSTEM PERMEASE PROTEIN POTI"/>
    <property type="match status" value="1"/>
</dbReference>
<feature type="domain" description="ABC transmembrane type-1" evidence="9">
    <location>
        <begin position="62"/>
        <end position="250"/>
    </location>
</feature>
<evidence type="ECO:0000256" key="3">
    <source>
        <dbReference type="ARBA" id="ARBA00022448"/>
    </source>
</evidence>
<keyword evidence="6 8" id="KW-1133">Transmembrane helix</keyword>
<dbReference type="AlphaFoldDB" id="A0A381YA70"/>
<dbReference type="Pfam" id="PF00528">
    <property type="entry name" value="BPD_transp_1"/>
    <property type="match status" value="1"/>
</dbReference>
<gene>
    <name evidence="10" type="ORF">METZ01_LOCUS126171</name>
</gene>